<feature type="transmembrane region" description="Helical" evidence="10">
    <location>
        <begin position="20"/>
        <end position="42"/>
    </location>
</feature>
<dbReference type="GO" id="GO:0048038">
    <property type="term" value="F:quinone binding"/>
    <property type="evidence" value="ECO:0007669"/>
    <property type="project" value="UniProtKB-KW"/>
</dbReference>
<keyword evidence="9" id="KW-0676">Redox-active center</keyword>
<gene>
    <name evidence="12" type="ORF">A3B25_01330</name>
</gene>
<evidence type="ECO:0000256" key="9">
    <source>
        <dbReference type="ARBA" id="ARBA00023284"/>
    </source>
</evidence>
<dbReference type="PANTHER" id="PTHR34573">
    <property type="entry name" value="VKC DOMAIN-CONTAINING PROTEIN"/>
    <property type="match status" value="1"/>
</dbReference>
<comment type="similarity">
    <text evidence="2">Belongs to the VKOR family.</text>
</comment>
<dbReference type="AlphaFoldDB" id="A0A1G2GU70"/>
<dbReference type="EMBL" id="MHNW01000014">
    <property type="protein sequence ID" value="OGZ53669.1"/>
    <property type="molecule type" value="Genomic_DNA"/>
</dbReference>
<evidence type="ECO:0000313" key="13">
    <source>
        <dbReference type="Proteomes" id="UP000179106"/>
    </source>
</evidence>
<sequence length="160" mass="17654">MTNSKTQSLPHWGINHKRIALALVFLALLGFIDATYLTIAHYRGGIVPCANISNCEKVLTSQYSTIAGVPVALIGSLYYFSVFLFTFLSITRKNERFLIAASAIITCGFLASLFLIYLQLFVIHAICLYCMLSATITTVLFACATSLMLVKAKNKKLQMV</sequence>
<dbReference type="Pfam" id="PF07884">
    <property type="entry name" value="VKOR"/>
    <property type="match status" value="1"/>
</dbReference>
<keyword evidence="5 10" id="KW-1133">Transmembrane helix</keyword>
<name>A0A1G2GU70_9BACT</name>
<organism evidence="12 13">
    <name type="scientific">Candidatus Ryanbacteria bacterium RIFCSPLOWO2_01_FULL_48_26</name>
    <dbReference type="NCBI Taxonomy" id="1802126"/>
    <lineage>
        <taxon>Bacteria</taxon>
        <taxon>Candidatus Ryaniibacteriota</taxon>
    </lineage>
</organism>
<evidence type="ECO:0000256" key="2">
    <source>
        <dbReference type="ARBA" id="ARBA00006214"/>
    </source>
</evidence>
<keyword evidence="3 10" id="KW-0812">Transmembrane</keyword>
<feature type="transmembrane region" description="Helical" evidence="10">
    <location>
        <begin position="62"/>
        <end position="85"/>
    </location>
</feature>
<evidence type="ECO:0000256" key="1">
    <source>
        <dbReference type="ARBA" id="ARBA00004141"/>
    </source>
</evidence>
<keyword evidence="8" id="KW-1015">Disulfide bond</keyword>
<evidence type="ECO:0000256" key="8">
    <source>
        <dbReference type="ARBA" id="ARBA00023157"/>
    </source>
</evidence>
<feature type="transmembrane region" description="Helical" evidence="10">
    <location>
        <begin position="123"/>
        <end position="150"/>
    </location>
</feature>
<dbReference type="CDD" id="cd12916">
    <property type="entry name" value="VKOR_1"/>
    <property type="match status" value="1"/>
</dbReference>
<reference evidence="12 13" key="1">
    <citation type="journal article" date="2016" name="Nat. Commun.">
        <title>Thousands of microbial genomes shed light on interconnected biogeochemical processes in an aquifer system.</title>
        <authorList>
            <person name="Anantharaman K."/>
            <person name="Brown C.T."/>
            <person name="Hug L.A."/>
            <person name="Sharon I."/>
            <person name="Castelle C.J."/>
            <person name="Probst A.J."/>
            <person name="Thomas B.C."/>
            <person name="Singh A."/>
            <person name="Wilkins M.J."/>
            <person name="Karaoz U."/>
            <person name="Brodie E.L."/>
            <person name="Williams K.H."/>
            <person name="Hubbard S.S."/>
            <person name="Banfield J.F."/>
        </authorList>
    </citation>
    <scope>NUCLEOTIDE SEQUENCE [LARGE SCALE GENOMIC DNA]</scope>
</reference>
<accession>A0A1G2GU70</accession>
<evidence type="ECO:0000313" key="12">
    <source>
        <dbReference type="EMBL" id="OGZ53669.1"/>
    </source>
</evidence>
<dbReference type="STRING" id="1802126.A3B25_01330"/>
<keyword evidence="7 10" id="KW-0472">Membrane</keyword>
<dbReference type="SMART" id="SM00756">
    <property type="entry name" value="VKc"/>
    <property type="match status" value="1"/>
</dbReference>
<proteinExistence type="inferred from homology"/>
<dbReference type="GO" id="GO:0016491">
    <property type="term" value="F:oxidoreductase activity"/>
    <property type="evidence" value="ECO:0007669"/>
    <property type="project" value="UniProtKB-KW"/>
</dbReference>
<keyword evidence="4" id="KW-0874">Quinone</keyword>
<evidence type="ECO:0000256" key="3">
    <source>
        <dbReference type="ARBA" id="ARBA00022692"/>
    </source>
</evidence>
<feature type="transmembrane region" description="Helical" evidence="10">
    <location>
        <begin position="97"/>
        <end position="117"/>
    </location>
</feature>
<keyword evidence="6" id="KW-0560">Oxidoreductase</keyword>
<evidence type="ECO:0000256" key="7">
    <source>
        <dbReference type="ARBA" id="ARBA00023136"/>
    </source>
</evidence>
<evidence type="ECO:0000259" key="11">
    <source>
        <dbReference type="SMART" id="SM00756"/>
    </source>
</evidence>
<protein>
    <recommendedName>
        <fullName evidence="11">Vitamin K epoxide reductase domain-containing protein</fullName>
    </recommendedName>
</protein>
<dbReference type="InterPro" id="IPR038354">
    <property type="entry name" value="VKOR_sf"/>
</dbReference>
<dbReference type="InterPro" id="IPR012932">
    <property type="entry name" value="VKOR"/>
</dbReference>
<comment type="subcellular location">
    <subcellularLocation>
        <location evidence="1">Membrane</location>
        <topology evidence="1">Multi-pass membrane protein</topology>
    </subcellularLocation>
</comment>
<dbReference type="GO" id="GO:0016020">
    <property type="term" value="C:membrane"/>
    <property type="evidence" value="ECO:0007669"/>
    <property type="project" value="UniProtKB-SubCell"/>
</dbReference>
<dbReference type="InterPro" id="IPR044698">
    <property type="entry name" value="VKOR/LTO1"/>
</dbReference>
<feature type="domain" description="Vitamin K epoxide reductase" evidence="11">
    <location>
        <begin position="16"/>
        <end position="148"/>
    </location>
</feature>
<dbReference type="Gene3D" id="1.20.1440.130">
    <property type="entry name" value="VKOR domain"/>
    <property type="match status" value="1"/>
</dbReference>
<evidence type="ECO:0000256" key="10">
    <source>
        <dbReference type="SAM" id="Phobius"/>
    </source>
</evidence>
<dbReference type="PANTHER" id="PTHR34573:SF1">
    <property type="entry name" value="VITAMIN K EPOXIDE REDUCTASE DOMAIN-CONTAINING PROTEIN"/>
    <property type="match status" value="1"/>
</dbReference>
<comment type="caution">
    <text evidence="12">The sequence shown here is derived from an EMBL/GenBank/DDBJ whole genome shotgun (WGS) entry which is preliminary data.</text>
</comment>
<dbReference type="Proteomes" id="UP000179106">
    <property type="component" value="Unassembled WGS sequence"/>
</dbReference>
<evidence type="ECO:0000256" key="5">
    <source>
        <dbReference type="ARBA" id="ARBA00022989"/>
    </source>
</evidence>
<evidence type="ECO:0000256" key="6">
    <source>
        <dbReference type="ARBA" id="ARBA00023002"/>
    </source>
</evidence>
<evidence type="ECO:0000256" key="4">
    <source>
        <dbReference type="ARBA" id="ARBA00022719"/>
    </source>
</evidence>